<sequence>MNPERTTKSEVKTCLKKLFKNENIENLDFDVLGNSEKGDGYVGDIIFAEVRGTTKEETCKKFNVVLKCSKTSEALREKAPVKDAFLNEIYFYDVIFPSFKKFQNQRKSVEPFEKVPKCYGTLNTGNSEFLALENLKSKGYTLWDKRKPLTRRHIDMVVKEYGKFHAVSIAMQNQEPERFQMLVDGIDNLYSKFLKSSDIVGAYEQNFTVIQNLLKNDLDENILQKLHNFKLNLGQFFEQSSHSVEDLNVILHGDCWNNNFMHYQKNGEPSSFAMLDWQIIRYSSPIFDLSYFLFSCLSEEDIQDVDTIKKHYHQCLTDHLEALGSKKSLYPLSQFLEEWQKYAKFGLTIATLIHKISLSENCEIPDMAQTAEKGEDIANAFTQPIKNTSDYRKRIKYLVKYAAENNLI</sequence>
<dbReference type="PANTHER" id="PTHR11012:SF30">
    <property type="entry name" value="PROTEIN KINASE-LIKE DOMAIN-CONTAINING"/>
    <property type="match status" value="1"/>
</dbReference>
<feature type="domain" description="CHK kinase-like" evidence="1">
    <location>
        <begin position="130"/>
        <end position="322"/>
    </location>
</feature>
<dbReference type="Pfam" id="PF02958">
    <property type="entry name" value="EcKL"/>
    <property type="match status" value="1"/>
</dbReference>
<protein>
    <recommendedName>
        <fullName evidence="1">CHK kinase-like domain-containing protein</fullName>
    </recommendedName>
</protein>
<dbReference type="Proteomes" id="UP001168821">
    <property type="component" value="Unassembled WGS sequence"/>
</dbReference>
<evidence type="ECO:0000313" key="2">
    <source>
        <dbReference type="EMBL" id="KAJ3646099.1"/>
    </source>
</evidence>
<proteinExistence type="predicted"/>
<comment type="caution">
    <text evidence="2">The sequence shown here is derived from an EMBL/GenBank/DDBJ whole genome shotgun (WGS) entry which is preliminary data.</text>
</comment>
<name>A0AA38HZ26_9CUCU</name>
<dbReference type="InterPro" id="IPR015897">
    <property type="entry name" value="CHK_kinase-like"/>
</dbReference>
<accession>A0AA38HZ26</accession>
<dbReference type="AlphaFoldDB" id="A0AA38HZ26"/>
<dbReference type="SMART" id="SM00587">
    <property type="entry name" value="CHK"/>
    <property type="match status" value="1"/>
</dbReference>
<dbReference type="InterPro" id="IPR011009">
    <property type="entry name" value="Kinase-like_dom_sf"/>
</dbReference>
<dbReference type="InterPro" id="IPR004119">
    <property type="entry name" value="EcKL"/>
</dbReference>
<organism evidence="2 3">
    <name type="scientific">Zophobas morio</name>
    <dbReference type="NCBI Taxonomy" id="2755281"/>
    <lineage>
        <taxon>Eukaryota</taxon>
        <taxon>Metazoa</taxon>
        <taxon>Ecdysozoa</taxon>
        <taxon>Arthropoda</taxon>
        <taxon>Hexapoda</taxon>
        <taxon>Insecta</taxon>
        <taxon>Pterygota</taxon>
        <taxon>Neoptera</taxon>
        <taxon>Endopterygota</taxon>
        <taxon>Coleoptera</taxon>
        <taxon>Polyphaga</taxon>
        <taxon>Cucujiformia</taxon>
        <taxon>Tenebrionidae</taxon>
        <taxon>Zophobas</taxon>
    </lineage>
</organism>
<dbReference type="Gene3D" id="3.90.1200.10">
    <property type="match status" value="1"/>
</dbReference>
<reference evidence="2" key="1">
    <citation type="journal article" date="2023" name="G3 (Bethesda)">
        <title>Whole genome assemblies of Zophobas morio and Tenebrio molitor.</title>
        <authorList>
            <person name="Kaur S."/>
            <person name="Stinson S.A."/>
            <person name="diCenzo G.C."/>
        </authorList>
    </citation>
    <scope>NUCLEOTIDE SEQUENCE</scope>
    <source>
        <strain evidence="2">QUZm001</strain>
    </source>
</reference>
<dbReference type="PANTHER" id="PTHR11012">
    <property type="entry name" value="PROTEIN KINASE-LIKE DOMAIN-CONTAINING"/>
    <property type="match status" value="1"/>
</dbReference>
<keyword evidence="3" id="KW-1185">Reference proteome</keyword>
<evidence type="ECO:0000259" key="1">
    <source>
        <dbReference type="SMART" id="SM00587"/>
    </source>
</evidence>
<dbReference type="EMBL" id="JALNTZ010000007">
    <property type="protein sequence ID" value="KAJ3646099.1"/>
    <property type="molecule type" value="Genomic_DNA"/>
</dbReference>
<evidence type="ECO:0000313" key="3">
    <source>
        <dbReference type="Proteomes" id="UP001168821"/>
    </source>
</evidence>
<gene>
    <name evidence="2" type="ORF">Zmor_023706</name>
</gene>
<dbReference type="SUPFAM" id="SSF56112">
    <property type="entry name" value="Protein kinase-like (PK-like)"/>
    <property type="match status" value="1"/>
</dbReference>